<dbReference type="InterPro" id="IPR027417">
    <property type="entry name" value="P-loop_NTPase"/>
</dbReference>
<proteinExistence type="predicted"/>
<evidence type="ECO:0000259" key="1">
    <source>
        <dbReference type="Pfam" id="PF13521"/>
    </source>
</evidence>
<dbReference type="RefSeq" id="WP_071633386.1">
    <property type="nucleotide sequence ID" value="NZ_MOEC01000026.1"/>
</dbReference>
<dbReference type="EMBL" id="MOEC01000026">
    <property type="protein sequence ID" value="OIS91588.1"/>
    <property type="molecule type" value="Genomic_DNA"/>
</dbReference>
<evidence type="ECO:0000313" key="3">
    <source>
        <dbReference type="Proteomes" id="UP000182985"/>
    </source>
</evidence>
<accession>A0A1J6HF56</accession>
<protein>
    <submittedName>
        <fullName evidence="2">ATPase</fullName>
    </submittedName>
</protein>
<reference evidence="2 3" key="1">
    <citation type="submission" date="2016-10" db="EMBL/GenBank/DDBJ databases">
        <title>The Draft Genome Sequence of the Potato Rhizosphere Bacteria Ochrobactrum sp. IPA7.2.</title>
        <authorList>
            <person name="Gogoleva N.E."/>
            <person name="Khlopko Y.A."/>
            <person name="Burygin G.L."/>
            <person name="Plotnikov A.O."/>
        </authorList>
    </citation>
    <scope>NUCLEOTIDE SEQUENCE [LARGE SCALE GENOMIC DNA]</scope>
    <source>
        <strain evidence="2 3">IPA7.2</strain>
    </source>
</reference>
<dbReference type="Pfam" id="PF13521">
    <property type="entry name" value="AAA_28"/>
    <property type="match status" value="1"/>
</dbReference>
<dbReference type="Gene3D" id="3.40.50.300">
    <property type="entry name" value="P-loop containing nucleotide triphosphate hydrolases"/>
    <property type="match status" value="1"/>
</dbReference>
<keyword evidence="3" id="KW-1185">Reference proteome</keyword>
<evidence type="ECO:0000313" key="2">
    <source>
        <dbReference type="EMBL" id="OIS91588.1"/>
    </source>
</evidence>
<feature type="domain" description="NadR/Ttd14 AAA" evidence="1">
    <location>
        <begin position="9"/>
        <end position="172"/>
    </location>
</feature>
<dbReference type="OrthoDB" id="5638848at2"/>
<comment type="caution">
    <text evidence="2">The sequence shown here is derived from an EMBL/GenBank/DDBJ whole genome shotgun (WGS) entry which is preliminary data.</text>
</comment>
<dbReference type="Proteomes" id="UP000182985">
    <property type="component" value="Unassembled WGS sequence"/>
</dbReference>
<name>A0A1J6HF56_9HYPH</name>
<gene>
    <name evidence="2" type="ORF">BLA27_20780</name>
</gene>
<dbReference type="SUPFAM" id="SSF52540">
    <property type="entry name" value="P-loop containing nucleoside triphosphate hydrolases"/>
    <property type="match status" value="1"/>
</dbReference>
<sequence>MTKDYQHFIIISGGPGSGKSTLIDALERQGVSRTVEAGRAIIQDQVAIGGNALPWSDRMLFAELMLSWEMRSHAMAEQQHGTVVFDRGVPDVIGYLMLCNLSVPQHMEEAALQTRYNRTVFLAPPWAEIFGQDAERKQDFEEAVRTFEAMDKTYRRLGYEIALLPKSSVEERVGFIKQALPSVFP</sequence>
<dbReference type="InterPro" id="IPR038727">
    <property type="entry name" value="NadR/Ttd14_AAA_dom"/>
</dbReference>
<organism evidence="2 3">
    <name type="scientific">Brucella cytisi</name>
    <dbReference type="NCBI Taxonomy" id="407152"/>
    <lineage>
        <taxon>Bacteria</taxon>
        <taxon>Pseudomonadati</taxon>
        <taxon>Pseudomonadota</taxon>
        <taxon>Alphaproteobacteria</taxon>
        <taxon>Hyphomicrobiales</taxon>
        <taxon>Brucellaceae</taxon>
        <taxon>Brucella/Ochrobactrum group</taxon>
        <taxon>Brucella</taxon>
    </lineage>
</organism>
<dbReference type="AlphaFoldDB" id="A0A1J6HF56"/>